<dbReference type="Proteomes" id="UP001049176">
    <property type="component" value="Chromosome 7"/>
</dbReference>
<sequence length="272" mass="29983">MTHYNRPVPVTKTPFAGYSAAPYVESLQYDVGSIPGPSPRYNSGEDTVHHVKAPPHLSSYTEPEYIYDGRRDAVANINPPQRPGAWKNVGNNFVDDAREPSWSYNSCPPNDDSNGLSAALPPPNGYNSQNTPSYPCSATVNLPGHYTGYCDPRSTPSNAADNFERSGMTPAIPYSAAYRATVASQRVVQASQNRRKEGVSLFACDECGATLTSHQNLRHHLNAHYNIKPFSCEHCQKSFGTAHDRSRHAKTCGAKKQSGIRFFHFNECMLEN</sequence>
<dbReference type="InterPro" id="IPR050331">
    <property type="entry name" value="Zinc_finger"/>
</dbReference>
<keyword evidence="5" id="KW-0862">Zinc</keyword>
<gene>
    <name evidence="10" type="ORF">E1B28_010935</name>
</gene>
<comment type="caution">
    <text evidence="10">The sequence shown here is derived from an EMBL/GenBank/DDBJ whole genome shotgun (WGS) entry which is preliminary data.</text>
</comment>
<dbReference type="GeneID" id="66080010"/>
<evidence type="ECO:0000313" key="10">
    <source>
        <dbReference type="EMBL" id="KAG7089236.1"/>
    </source>
</evidence>
<dbReference type="PROSITE" id="PS50157">
    <property type="entry name" value="ZINC_FINGER_C2H2_2"/>
    <property type="match status" value="2"/>
</dbReference>
<keyword evidence="6" id="KW-0539">Nucleus</keyword>
<dbReference type="SMART" id="SM00355">
    <property type="entry name" value="ZnF_C2H2"/>
    <property type="match status" value="2"/>
</dbReference>
<dbReference type="GO" id="GO:0010468">
    <property type="term" value="P:regulation of gene expression"/>
    <property type="evidence" value="ECO:0007669"/>
    <property type="project" value="TreeGrafter"/>
</dbReference>
<keyword evidence="2" id="KW-0479">Metal-binding</keyword>
<dbReference type="PANTHER" id="PTHR16515:SF66">
    <property type="entry name" value="C2H2-TYPE DOMAIN-CONTAINING PROTEIN"/>
    <property type="match status" value="1"/>
</dbReference>
<feature type="domain" description="C2H2-type" evidence="9">
    <location>
        <begin position="202"/>
        <end position="229"/>
    </location>
</feature>
<evidence type="ECO:0000259" key="9">
    <source>
        <dbReference type="PROSITE" id="PS50157"/>
    </source>
</evidence>
<dbReference type="AlphaFoldDB" id="A0A9P7UQP2"/>
<dbReference type="PANTHER" id="PTHR16515">
    <property type="entry name" value="PR DOMAIN ZINC FINGER PROTEIN"/>
    <property type="match status" value="1"/>
</dbReference>
<protein>
    <recommendedName>
        <fullName evidence="9">C2H2-type domain-containing protein</fullName>
    </recommendedName>
</protein>
<dbReference type="OrthoDB" id="3437960at2759"/>
<evidence type="ECO:0000256" key="7">
    <source>
        <dbReference type="PROSITE-ProRule" id="PRU00042"/>
    </source>
</evidence>
<dbReference type="InterPro" id="IPR013087">
    <property type="entry name" value="Znf_C2H2_type"/>
</dbReference>
<evidence type="ECO:0000313" key="11">
    <source>
        <dbReference type="Proteomes" id="UP001049176"/>
    </source>
</evidence>
<evidence type="ECO:0000256" key="6">
    <source>
        <dbReference type="ARBA" id="ARBA00023242"/>
    </source>
</evidence>
<reference evidence="10" key="1">
    <citation type="journal article" date="2021" name="Genome Biol. Evol.">
        <title>The assembled and annotated genome of the fairy-ring fungus Marasmius oreades.</title>
        <authorList>
            <person name="Hiltunen M."/>
            <person name="Ament-Velasquez S.L."/>
            <person name="Johannesson H."/>
        </authorList>
    </citation>
    <scope>NUCLEOTIDE SEQUENCE</scope>
    <source>
        <strain evidence="10">03SP1</strain>
    </source>
</reference>
<evidence type="ECO:0000256" key="8">
    <source>
        <dbReference type="SAM" id="MobiDB-lite"/>
    </source>
</evidence>
<dbReference type="SUPFAM" id="SSF57667">
    <property type="entry name" value="beta-beta-alpha zinc fingers"/>
    <property type="match status" value="1"/>
</dbReference>
<feature type="region of interest" description="Disordered" evidence="8">
    <location>
        <begin position="100"/>
        <end position="132"/>
    </location>
</feature>
<dbReference type="Pfam" id="PF00096">
    <property type="entry name" value="zf-C2H2"/>
    <property type="match status" value="1"/>
</dbReference>
<evidence type="ECO:0000256" key="4">
    <source>
        <dbReference type="ARBA" id="ARBA00022771"/>
    </source>
</evidence>
<dbReference type="PROSITE" id="PS00028">
    <property type="entry name" value="ZINC_FINGER_C2H2_1"/>
    <property type="match status" value="1"/>
</dbReference>
<dbReference type="KEGG" id="more:E1B28_010935"/>
<evidence type="ECO:0000256" key="1">
    <source>
        <dbReference type="ARBA" id="ARBA00004123"/>
    </source>
</evidence>
<evidence type="ECO:0000256" key="2">
    <source>
        <dbReference type="ARBA" id="ARBA00022723"/>
    </source>
</evidence>
<organism evidence="10 11">
    <name type="scientific">Marasmius oreades</name>
    <name type="common">fairy-ring Marasmius</name>
    <dbReference type="NCBI Taxonomy" id="181124"/>
    <lineage>
        <taxon>Eukaryota</taxon>
        <taxon>Fungi</taxon>
        <taxon>Dikarya</taxon>
        <taxon>Basidiomycota</taxon>
        <taxon>Agaricomycotina</taxon>
        <taxon>Agaricomycetes</taxon>
        <taxon>Agaricomycetidae</taxon>
        <taxon>Agaricales</taxon>
        <taxon>Marasmiineae</taxon>
        <taxon>Marasmiaceae</taxon>
        <taxon>Marasmius</taxon>
    </lineage>
</organism>
<evidence type="ECO:0000256" key="3">
    <source>
        <dbReference type="ARBA" id="ARBA00022737"/>
    </source>
</evidence>
<keyword evidence="11" id="KW-1185">Reference proteome</keyword>
<feature type="compositionally biased region" description="Polar residues" evidence="8">
    <location>
        <begin position="102"/>
        <end position="116"/>
    </location>
</feature>
<evidence type="ECO:0000256" key="5">
    <source>
        <dbReference type="ARBA" id="ARBA00022833"/>
    </source>
</evidence>
<proteinExistence type="predicted"/>
<accession>A0A9P7UQP2</accession>
<dbReference type="GO" id="GO:0008270">
    <property type="term" value="F:zinc ion binding"/>
    <property type="evidence" value="ECO:0007669"/>
    <property type="project" value="UniProtKB-KW"/>
</dbReference>
<comment type="subcellular location">
    <subcellularLocation>
        <location evidence="1">Nucleus</location>
    </subcellularLocation>
</comment>
<dbReference type="GO" id="GO:0005634">
    <property type="term" value="C:nucleus"/>
    <property type="evidence" value="ECO:0007669"/>
    <property type="project" value="UniProtKB-SubCell"/>
</dbReference>
<dbReference type="RefSeq" id="XP_043005706.1">
    <property type="nucleotide sequence ID" value="XM_043155922.1"/>
</dbReference>
<dbReference type="InterPro" id="IPR036236">
    <property type="entry name" value="Znf_C2H2_sf"/>
</dbReference>
<keyword evidence="4 7" id="KW-0863">Zinc-finger</keyword>
<dbReference type="EMBL" id="CM032187">
    <property type="protein sequence ID" value="KAG7089236.1"/>
    <property type="molecule type" value="Genomic_DNA"/>
</dbReference>
<feature type="domain" description="C2H2-type" evidence="9">
    <location>
        <begin position="230"/>
        <end position="257"/>
    </location>
</feature>
<dbReference type="Gene3D" id="3.30.160.60">
    <property type="entry name" value="Classic Zinc Finger"/>
    <property type="match status" value="1"/>
</dbReference>
<name>A0A9P7UQP2_9AGAR</name>
<keyword evidence="3" id="KW-0677">Repeat</keyword>